<dbReference type="EMBL" id="SMBH01000033">
    <property type="protein sequence ID" value="TCU06100.1"/>
    <property type="molecule type" value="Genomic_DNA"/>
</dbReference>
<dbReference type="Proteomes" id="UP000294576">
    <property type="component" value="Unassembled WGS sequence"/>
</dbReference>
<evidence type="ECO:0000313" key="2">
    <source>
        <dbReference type="Proteomes" id="UP000294576"/>
    </source>
</evidence>
<proteinExistence type="predicted"/>
<sequence length="114" mass="12532">MSTLLELEGFEYRTFCAQALGGRPLLLLHKTGGGESELVPLAPTVAPDMTVAGIRGQVGEDGKRRFFKRVGPGLFDEEDLRDRAAVSTISCVDLFLRTPCSRRSFLACRTERIS</sequence>
<gene>
    <name evidence="1" type="ORF">EV132_13343</name>
</gene>
<dbReference type="Gene3D" id="3.40.50.1820">
    <property type="entry name" value="alpha/beta hydrolase"/>
    <property type="match status" value="1"/>
</dbReference>
<dbReference type="AlphaFoldDB" id="A0A4R3PS39"/>
<dbReference type="InterPro" id="IPR029058">
    <property type="entry name" value="AB_hydrolase_fold"/>
</dbReference>
<reference evidence="1 2" key="1">
    <citation type="submission" date="2019-03" db="EMBL/GenBank/DDBJ databases">
        <title>Genomic Encyclopedia of Type Strains, Phase IV (KMG-V): Genome sequencing to study the core and pangenomes of soil and plant-associated prokaryotes.</title>
        <authorList>
            <person name="Whitman W."/>
        </authorList>
    </citation>
    <scope>NUCLEOTIDE SEQUENCE [LARGE SCALE GENOMIC DNA]</scope>
    <source>
        <strain evidence="1 2">Hc14</strain>
    </source>
</reference>
<comment type="caution">
    <text evidence="1">The sequence shown here is derived from an EMBL/GenBank/DDBJ whole genome shotgun (WGS) entry which is preliminary data.</text>
</comment>
<protein>
    <submittedName>
        <fullName evidence="1">Uncharacterized protein</fullName>
    </submittedName>
</protein>
<name>A0A4R3PS39_RHISU</name>
<organism evidence="1 2">
    <name type="scientific">Rhizobium sullae</name>
    <name type="common">Rhizobium hedysari</name>
    <dbReference type="NCBI Taxonomy" id="50338"/>
    <lineage>
        <taxon>Bacteria</taxon>
        <taxon>Pseudomonadati</taxon>
        <taxon>Pseudomonadota</taxon>
        <taxon>Alphaproteobacteria</taxon>
        <taxon>Hyphomicrobiales</taxon>
        <taxon>Rhizobiaceae</taxon>
        <taxon>Rhizobium/Agrobacterium group</taxon>
        <taxon>Rhizobium</taxon>
    </lineage>
</organism>
<dbReference type="SUPFAM" id="SSF53474">
    <property type="entry name" value="alpha/beta-Hydrolases"/>
    <property type="match status" value="1"/>
</dbReference>
<evidence type="ECO:0000313" key="1">
    <source>
        <dbReference type="EMBL" id="TCU06100.1"/>
    </source>
</evidence>
<accession>A0A4R3PS39</accession>